<organism evidence="1 2">
    <name type="scientific">Kosmotoga arenicorallina S304</name>
    <dbReference type="NCBI Taxonomy" id="1453497"/>
    <lineage>
        <taxon>Bacteria</taxon>
        <taxon>Thermotogati</taxon>
        <taxon>Thermotogota</taxon>
        <taxon>Thermotogae</taxon>
        <taxon>Kosmotogales</taxon>
        <taxon>Kosmotogaceae</taxon>
        <taxon>Kosmotoga</taxon>
    </lineage>
</organism>
<gene>
    <name evidence="1" type="ORF">AT15_04680</name>
</gene>
<proteinExistence type="predicted"/>
<dbReference type="Proteomes" id="UP000077339">
    <property type="component" value="Unassembled WGS sequence"/>
</dbReference>
<dbReference type="EMBL" id="JFHK01000023">
    <property type="protein sequence ID" value="OAA28374.1"/>
    <property type="molecule type" value="Genomic_DNA"/>
</dbReference>
<comment type="caution">
    <text evidence="1">The sequence shown here is derived from an EMBL/GenBank/DDBJ whole genome shotgun (WGS) entry which is preliminary data.</text>
</comment>
<accession>A0A176JXG5</accession>
<sequence>MCSAALKLKQKKRKHLLISEKQYLKKYIRFQTRQVNKTTISSRTSIKSLKKNSPLVSSGIYI</sequence>
<evidence type="ECO:0000313" key="2">
    <source>
        <dbReference type="Proteomes" id="UP000077339"/>
    </source>
</evidence>
<name>A0A176JXG5_9BACT</name>
<protein>
    <submittedName>
        <fullName evidence="1">Uncharacterized protein</fullName>
    </submittedName>
</protein>
<keyword evidence="2" id="KW-1185">Reference proteome</keyword>
<dbReference type="PATRIC" id="fig|1453497.3.peg.930"/>
<dbReference type="AlphaFoldDB" id="A0A176JXG5"/>
<evidence type="ECO:0000313" key="1">
    <source>
        <dbReference type="EMBL" id="OAA28374.1"/>
    </source>
</evidence>
<reference evidence="1 2" key="1">
    <citation type="submission" date="2014-02" db="EMBL/GenBank/DDBJ databases">
        <title>Kosmotoga genome sequencing.</title>
        <authorList>
            <person name="Pollo S.M."/>
            <person name="Charchuk R."/>
            <person name="Nesbo C.L."/>
        </authorList>
    </citation>
    <scope>NUCLEOTIDE SEQUENCE [LARGE SCALE GENOMIC DNA]</scope>
    <source>
        <strain evidence="1 2">S304</strain>
    </source>
</reference>